<feature type="transmembrane region" description="Helical" evidence="8">
    <location>
        <begin position="458"/>
        <end position="481"/>
    </location>
</feature>
<dbReference type="Pfam" id="PF07690">
    <property type="entry name" value="MFS_1"/>
    <property type="match status" value="1"/>
</dbReference>
<dbReference type="PROSITE" id="PS50850">
    <property type="entry name" value="MFS"/>
    <property type="match status" value="1"/>
</dbReference>
<feature type="transmembrane region" description="Helical" evidence="8">
    <location>
        <begin position="361"/>
        <end position="382"/>
    </location>
</feature>
<evidence type="ECO:0000313" key="11">
    <source>
        <dbReference type="Proteomes" id="UP000039865"/>
    </source>
</evidence>
<evidence type="ECO:0000259" key="9">
    <source>
        <dbReference type="PROSITE" id="PS50850"/>
    </source>
</evidence>
<comment type="subcellular location">
    <subcellularLocation>
        <location evidence="1">Membrane</location>
        <topology evidence="1">Multi-pass membrane protein</topology>
    </subcellularLocation>
</comment>
<dbReference type="SUPFAM" id="SSF103473">
    <property type="entry name" value="MFS general substrate transporter"/>
    <property type="match status" value="1"/>
</dbReference>
<dbReference type="GO" id="GO:0022857">
    <property type="term" value="F:transmembrane transporter activity"/>
    <property type="evidence" value="ECO:0007669"/>
    <property type="project" value="InterPro"/>
</dbReference>
<feature type="transmembrane region" description="Helical" evidence="8">
    <location>
        <begin position="161"/>
        <end position="184"/>
    </location>
</feature>
<comment type="similarity">
    <text evidence="2">Belongs to the major facilitator superfamily. Organophosphate:Pi antiporter (OPA) (TC 2.A.1.4) family.</text>
</comment>
<evidence type="ECO:0000256" key="5">
    <source>
        <dbReference type="ARBA" id="ARBA00022692"/>
    </source>
</evidence>
<feature type="transmembrane region" description="Helical" evidence="8">
    <location>
        <begin position="196"/>
        <end position="221"/>
    </location>
</feature>
<dbReference type="PANTHER" id="PTHR43184:SF12">
    <property type="entry name" value="SUGAR PHOSPHATE EXCHANGER 3"/>
    <property type="match status" value="1"/>
</dbReference>
<dbReference type="Gene3D" id="1.20.1250.20">
    <property type="entry name" value="MFS general substrate transporter like domains"/>
    <property type="match status" value="2"/>
</dbReference>
<reference evidence="10 11" key="1">
    <citation type="submission" date="2014-06" db="EMBL/GenBank/DDBJ databases">
        <authorList>
            <person name="Swart Estienne"/>
        </authorList>
    </citation>
    <scope>NUCLEOTIDE SEQUENCE [LARGE SCALE GENOMIC DNA]</scope>
    <source>
        <strain evidence="10 11">130c</strain>
    </source>
</reference>
<name>A0A078AE21_STYLE</name>
<feature type="transmembrane region" description="Helical" evidence="8">
    <location>
        <begin position="133"/>
        <end position="155"/>
    </location>
</feature>
<dbReference type="InterPro" id="IPR020846">
    <property type="entry name" value="MFS_dom"/>
</dbReference>
<dbReference type="GO" id="GO:0005789">
    <property type="term" value="C:endoplasmic reticulum membrane"/>
    <property type="evidence" value="ECO:0007669"/>
    <property type="project" value="TreeGrafter"/>
</dbReference>
<evidence type="ECO:0000256" key="2">
    <source>
        <dbReference type="ARBA" id="ARBA00009598"/>
    </source>
</evidence>
<feature type="transmembrane region" description="Helical" evidence="8">
    <location>
        <begin position="227"/>
        <end position="250"/>
    </location>
</feature>
<evidence type="ECO:0000256" key="3">
    <source>
        <dbReference type="ARBA" id="ARBA00022448"/>
    </source>
</evidence>
<keyword evidence="11" id="KW-1185">Reference proteome</keyword>
<dbReference type="Proteomes" id="UP000039865">
    <property type="component" value="Unassembled WGS sequence"/>
</dbReference>
<dbReference type="InterPro" id="IPR036259">
    <property type="entry name" value="MFS_trans_sf"/>
</dbReference>
<keyword evidence="7 8" id="KW-0472">Membrane</keyword>
<keyword evidence="3" id="KW-0813">Transport</keyword>
<proteinExistence type="inferred from homology"/>
<gene>
    <name evidence="10" type="primary">Contig7263.g7766</name>
    <name evidence="10" type="ORF">STYLEM_9087</name>
</gene>
<dbReference type="OMA" id="GTLMWGY"/>
<sequence length="540" mass="60525">MSEDLLSRNKLSGEIVLTMNSEDNQLEHPLVKQNTYGQNKEILQTQTSFATIREINESRKRSFQIRVYLITYLGYAVIHFQREFWSLSKKYITKESKELTKDVLSRFDTAQLLTYAIVMYIGGILGDQYNQRIVLTIAYLVLSVAYLLQGLAGILDISNQAYFYFVSILIGAFNSLLPPTFIGIMGNWFPKKNRGLIVGFWATCNNFGNIVGIQIAAGLMILFDNRWYFLMVTISIVVLIAALIIFLFLIPEPEMAGIQIEEYTQKEAIITSLITDQSIRNSITTVSPLKLEQDIKKSQIYGNLSQNNVKVGRINFFKAWLLPKVFLYSLSFFCTKLAVYSLLLWLPLFLSENLNYQDSEIANLSTILDLGAIVGSMTLGLLSDLTYGKRSPIAMLAVIISITISYVLTYEVLNMATALFFVLMFFLGFFISGLNNVINAACAADLGKQEALQGNQKAISTVTGIIDGSGTLGTAVGQFIIGFTQKSLGWQNGYWLVISIDISLTVIPLVLICIKEFNELKLIKVGVEKLRKSSMEKSLK</sequence>
<feature type="transmembrane region" description="Helical" evidence="8">
    <location>
        <begin position="394"/>
        <end position="413"/>
    </location>
</feature>
<keyword evidence="6 8" id="KW-1133">Transmembrane helix</keyword>
<dbReference type="OrthoDB" id="312593at2759"/>
<feature type="transmembrane region" description="Helical" evidence="8">
    <location>
        <begin position="493"/>
        <end position="514"/>
    </location>
</feature>
<evidence type="ECO:0000256" key="6">
    <source>
        <dbReference type="ARBA" id="ARBA00022989"/>
    </source>
</evidence>
<keyword evidence="5 8" id="KW-0812">Transmembrane</keyword>
<evidence type="ECO:0000313" key="10">
    <source>
        <dbReference type="EMBL" id="CDW80091.1"/>
    </source>
</evidence>
<feature type="transmembrane region" description="Helical" evidence="8">
    <location>
        <begin position="109"/>
        <end position="126"/>
    </location>
</feature>
<keyword evidence="4" id="KW-0762">Sugar transport</keyword>
<feature type="transmembrane region" description="Helical" evidence="8">
    <location>
        <begin position="419"/>
        <end position="438"/>
    </location>
</feature>
<evidence type="ECO:0000256" key="8">
    <source>
        <dbReference type="SAM" id="Phobius"/>
    </source>
</evidence>
<evidence type="ECO:0000256" key="1">
    <source>
        <dbReference type="ARBA" id="ARBA00004141"/>
    </source>
</evidence>
<dbReference type="EMBL" id="CCKQ01008630">
    <property type="protein sequence ID" value="CDW80091.1"/>
    <property type="molecule type" value="Genomic_DNA"/>
</dbReference>
<dbReference type="PANTHER" id="PTHR43184">
    <property type="entry name" value="MAJOR FACILITATOR SUPERFAMILY TRANSPORTER 16, ISOFORM B"/>
    <property type="match status" value="1"/>
</dbReference>
<dbReference type="InParanoid" id="A0A078AE21"/>
<dbReference type="AlphaFoldDB" id="A0A078AE21"/>
<dbReference type="FunCoup" id="A0A078AE21">
    <property type="interactions" value="6"/>
</dbReference>
<organism evidence="10 11">
    <name type="scientific">Stylonychia lemnae</name>
    <name type="common">Ciliate</name>
    <dbReference type="NCBI Taxonomy" id="5949"/>
    <lineage>
        <taxon>Eukaryota</taxon>
        <taxon>Sar</taxon>
        <taxon>Alveolata</taxon>
        <taxon>Ciliophora</taxon>
        <taxon>Intramacronucleata</taxon>
        <taxon>Spirotrichea</taxon>
        <taxon>Stichotrichia</taxon>
        <taxon>Sporadotrichida</taxon>
        <taxon>Oxytrichidae</taxon>
        <taxon>Stylonychinae</taxon>
        <taxon>Stylonychia</taxon>
    </lineage>
</organism>
<evidence type="ECO:0000256" key="4">
    <source>
        <dbReference type="ARBA" id="ARBA00022597"/>
    </source>
</evidence>
<evidence type="ECO:0000256" key="7">
    <source>
        <dbReference type="ARBA" id="ARBA00023136"/>
    </source>
</evidence>
<feature type="transmembrane region" description="Helical" evidence="8">
    <location>
        <begin position="325"/>
        <end position="349"/>
    </location>
</feature>
<dbReference type="InterPro" id="IPR000849">
    <property type="entry name" value="Sugar_P_transporter"/>
</dbReference>
<feature type="transmembrane region" description="Helical" evidence="8">
    <location>
        <begin position="63"/>
        <end position="81"/>
    </location>
</feature>
<protein>
    <submittedName>
        <fullName evidence="10">Sugar phosphate exchanger 3</fullName>
    </submittedName>
</protein>
<accession>A0A078AE21</accession>
<feature type="domain" description="Major facilitator superfamily (MFS) profile" evidence="9">
    <location>
        <begin position="67"/>
        <end position="518"/>
    </location>
</feature>
<dbReference type="InterPro" id="IPR011701">
    <property type="entry name" value="MFS"/>
</dbReference>
<dbReference type="PIRSF" id="PIRSF002808">
    <property type="entry name" value="Hexose_phosphate_transp"/>
    <property type="match status" value="1"/>
</dbReference>